<evidence type="ECO:0000313" key="1">
    <source>
        <dbReference type="EMBL" id="RIV19723.1"/>
    </source>
</evidence>
<proteinExistence type="predicted"/>
<evidence type="ECO:0000313" key="2">
    <source>
        <dbReference type="Proteomes" id="UP000283523"/>
    </source>
</evidence>
<name>A0A418M1U8_9BACT</name>
<dbReference type="EMBL" id="QXED01000007">
    <property type="protein sequence ID" value="RIV19723.1"/>
    <property type="molecule type" value="Genomic_DNA"/>
</dbReference>
<protein>
    <submittedName>
        <fullName evidence="1">Uncharacterized protein</fullName>
    </submittedName>
</protein>
<reference evidence="1 2" key="1">
    <citation type="submission" date="2018-08" db="EMBL/GenBank/DDBJ databases">
        <title>Fibrisoma montanum sp. nov., isolated from Danxia mountain soil.</title>
        <authorList>
            <person name="Huang Y."/>
        </authorList>
    </citation>
    <scope>NUCLEOTIDE SEQUENCE [LARGE SCALE GENOMIC DNA]</scope>
    <source>
        <strain evidence="1 2">HYT19</strain>
    </source>
</reference>
<comment type="caution">
    <text evidence="1">The sequence shown here is derived from an EMBL/GenBank/DDBJ whole genome shotgun (WGS) entry which is preliminary data.</text>
</comment>
<dbReference type="OrthoDB" id="962998at2"/>
<accession>A0A418M1U8</accession>
<dbReference type="RefSeq" id="WP_119670009.1">
    <property type="nucleotide sequence ID" value="NZ_QXED01000007.1"/>
</dbReference>
<dbReference type="AlphaFoldDB" id="A0A418M1U8"/>
<gene>
    <name evidence="1" type="ORF">DYU11_22605</name>
</gene>
<organism evidence="1 2">
    <name type="scientific">Fibrisoma montanum</name>
    <dbReference type="NCBI Taxonomy" id="2305895"/>
    <lineage>
        <taxon>Bacteria</taxon>
        <taxon>Pseudomonadati</taxon>
        <taxon>Bacteroidota</taxon>
        <taxon>Cytophagia</taxon>
        <taxon>Cytophagales</taxon>
        <taxon>Spirosomataceae</taxon>
        <taxon>Fibrisoma</taxon>
    </lineage>
</organism>
<keyword evidence="2" id="KW-1185">Reference proteome</keyword>
<dbReference type="Proteomes" id="UP000283523">
    <property type="component" value="Unassembled WGS sequence"/>
</dbReference>
<sequence>MATFDITFDLTFRGLLLTPSQPTVEGCRKPGIYLTWLAPTGWMYWLWEAEYEEQVAVSSLGTRRQAGLTLHNQKEAAELLRIRTVIYSRSEAKAVSTIYGSPGVYILAPDQANRFHAVRVEIEPGTFPVYSTASRVSRMETTLILPARRLQRA</sequence>